<evidence type="ECO:0000313" key="1">
    <source>
        <dbReference type="EMBL" id="ODS29911.1"/>
    </source>
</evidence>
<proteinExistence type="predicted"/>
<reference evidence="1 2" key="1">
    <citation type="submission" date="2016-07" db="EMBL/GenBank/DDBJ databases">
        <title>Draft genome of Scalindua rubra, obtained from a brine-seawater interface in the Red Sea, sheds light on salt adaptation in anammox bacteria.</title>
        <authorList>
            <person name="Speth D.R."/>
            <person name="Lagkouvardos I."/>
            <person name="Wang Y."/>
            <person name="Qian P.-Y."/>
            <person name="Dutilh B.E."/>
            <person name="Jetten M.S."/>
        </authorList>
    </citation>
    <scope>NUCLEOTIDE SEQUENCE [LARGE SCALE GENOMIC DNA]</scope>
    <source>
        <strain evidence="1">BSI-1</strain>
    </source>
</reference>
<organism evidence="1 2">
    <name type="scientific">Candidatus Scalindua rubra</name>
    <dbReference type="NCBI Taxonomy" id="1872076"/>
    <lineage>
        <taxon>Bacteria</taxon>
        <taxon>Pseudomonadati</taxon>
        <taxon>Planctomycetota</taxon>
        <taxon>Candidatus Brocadiia</taxon>
        <taxon>Candidatus Brocadiales</taxon>
        <taxon>Candidatus Scalinduaceae</taxon>
        <taxon>Candidatus Scalindua</taxon>
    </lineage>
</organism>
<dbReference type="EMBL" id="MAYW01000334">
    <property type="protein sequence ID" value="ODS29911.1"/>
    <property type="molecule type" value="Genomic_DNA"/>
</dbReference>
<evidence type="ECO:0000313" key="2">
    <source>
        <dbReference type="Proteomes" id="UP000094056"/>
    </source>
</evidence>
<dbReference type="Proteomes" id="UP000094056">
    <property type="component" value="Unassembled WGS sequence"/>
</dbReference>
<comment type="caution">
    <text evidence="1">The sequence shown here is derived from an EMBL/GenBank/DDBJ whole genome shotgun (WGS) entry which is preliminary data.</text>
</comment>
<sequence length="415" mass="47712">MIQRWIKAQRIGLIAYWLNTLKVLDSTQGKLARKLLKEEIASACEFDNKIIQKLPPSILNIFLNIPIIKLDLHLRALRNKYEEALNYLKDARDEKSSSIINSAQIMSHHIFHGTGNPTRIIRFANLLFKNNTILKNFEKITGYDKIIEPYITSLRSSFSKTKERLNSIEKLDLLFHKTLPWAQVVNSLYQQVLSWPLLTFNTDISSHFAEGISIPIGIDVYFDGKSETIIEGGEIIDVSQWADHLKEATNTAKLLWRSKHGNFGHKFRKEINQASVIFNFNIADDIVKGFPLRVSLKEGSANTYFSQVILSRFLAKNTSISSAVTGLIGEQCKDEAGRELLDFHFVFPKAVTNKMKYVFDSSFFERIVLPTPNYNDKRGEELDSFITQIERFQMYNKKNAMILHFKPTKIVSGWQ</sequence>
<dbReference type="PATRIC" id="fig|1872076.5.peg.5998"/>
<protein>
    <submittedName>
        <fullName evidence="1">Uncharacterized protein</fullName>
    </submittedName>
</protein>
<gene>
    <name evidence="1" type="ORF">SCARUB_04986</name>
</gene>
<dbReference type="AlphaFoldDB" id="A0A1E3X2Q6"/>
<name>A0A1E3X2Q6_9BACT</name>
<accession>A0A1E3X2Q6</accession>